<evidence type="ECO:0000313" key="2">
    <source>
        <dbReference type="EMBL" id="KAK1119971.1"/>
    </source>
</evidence>
<dbReference type="EMBL" id="JAHYIQ010000033">
    <property type="protein sequence ID" value="KAK1119971.1"/>
    <property type="molecule type" value="Genomic_DNA"/>
</dbReference>
<gene>
    <name evidence="2" type="ORF">K0M31_012699</name>
</gene>
<protein>
    <submittedName>
        <fullName evidence="2">Uncharacterized protein</fullName>
    </submittedName>
</protein>
<proteinExistence type="predicted"/>
<feature type="compositionally biased region" description="Low complexity" evidence="1">
    <location>
        <begin position="44"/>
        <end position="59"/>
    </location>
</feature>
<sequence length="107" mass="11990">MKRSTTNISRYSFVSRSSYSQLQDLRTTDAKRSQQRATNRAFSRPHVSPPQQQQSSIRPALPTTQISIPKSPTTPPNDETNLAKDFSTDILTRSGETPRQRSPVSVS</sequence>
<reference evidence="2" key="1">
    <citation type="submission" date="2021-10" db="EMBL/GenBank/DDBJ databases">
        <title>Melipona bicolor Genome sequencing and assembly.</title>
        <authorList>
            <person name="Araujo N.S."/>
            <person name="Arias M.C."/>
        </authorList>
    </citation>
    <scope>NUCLEOTIDE SEQUENCE</scope>
    <source>
        <strain evidence="2">USP_2M_L1-L4_2017</strain>
        <tissue evidence="2">Whole body</tissue>
    </source>
</reference>
<evidence type="ECO:0000313" key="3">
    <source>
        <dbReference type="Proteomes" id="UP001177670"/>
    </source>
</evidence>
<dbReference type="Proteomes" id="UP001177670">
    <property type="component" value="Unassembled WGS sequence"/>
</dbReference>
<feature type="compositionally biased region" description="Polar residues" evidence="1">
    <location>
        <begin position="89"/>
        <end position="107"/>
    </location>
</feature>
<evidence type="ECO:0000256" key="1">
    <source>
        <dbReference type="SAM" id="MobiDB-lite"/>
    </source>
</evidence>
<feature type="compositionally biased region" description="Polar residues" evidence="1">
    <location>
        <begin position="62"/>
        <end position="80"/>
    </location>
</feature>
<keyword evidence="3" id="KW-1185">Reference proteome</keyword>
<feature type="region of interest" description="Disordered" evidence="1">
    <location>
        <begin position="24"/>
        <end position="107"/>
    </location>
</feature>
<comment type="caution">
    <text evidence="2">The sequence shown here is derived from an EMBL/GenBank/DDBJ whole genome shotgun (WGS) entry which is preliminary data.</text>
</comment>
<dbReference type="AlphaFoldDB" id="A0AA40KH75"/>
<name>A0AA40KH75_9HYME</name>
<organism evidence="2 3">
    <name type="scientific">Melipona bicolor</name>
    <dbReference type="NCBI Taxonomy" id="60889"/>
    <lineage>
        <taxon>Eukaryota</taxon>
        <taxon>Metazoa</taxon>
        <taxon>Ecdysozoa</taxon>
        <taxon>Arthropoda</taxon>
        <taxon>Hexapoda</taxon>
        <taxon>Insecta</taxon>
        <taxon>Pterygota</taxon>
        <taxon>Neoptera</taxon>
        <taxon>Endopterygota</taxon>
        <taxon>Hymenoptera</taxon>
        <taxon>Apocrita</taxon>
        <taxon>Aculeata</taxon>
        <taxon>Apoidea</taxon>
        <taxon>Anthophila</taxon>
        <taxon>Apidae</taxon>
        <taxon>Melipona</taxon>
    </lineage>
</organism>
<accession>A0AA40KH75</accession>